<feature type="transmembrane region" description="Helical" evidence="12">
    <location>
        <begin position="172"/>
        <end position="192"/>
    </location>
</feature>
<dbReference type="UniPathway" id="UPA00219"/>
<dbReference type="GO" id="GO:0005886">
    <property type="term" value="C:plasma membrane"/>
    <property type="evidence" value="ECO:0007669"/>
    <property type="project" value="UniProtKB-SubCell"/>
</dbReference>
<dbReference type="AlphaFoldDB" id="A0A5C5XG19"/>
<keyword evidence="4 12" id="KW-0808">Transferase</keyword>
<keyword evidence="8 12" id="KW-1133">Transmembrane helix</keyword>
<keyword evidence="11 12" id="KW-0961">Cell wall biogenesis/degradation</keyword>
<organism evidence="15 16">
    <name type="scientific">Rubinisphaera italica</name>
    <dbReference type="NCBI Taxonomy" id="2527969"/>
    <lineage>
        <taxon>Bacteria</taxon>
        <taxon>Pseudomonadati</taxon>
        <taxon>Planctomycetota</taxon>
        <taxon>Planctomycetia</taxon>
        <taxon>Planctomycetales</taxon>
        <taxon>Planctomycetaceae</taxon>
        <taxon>Rubinisphaera</taxon>
    </lineage>
</organism>
<keyword evidence="7 12" id="KW-0573">Peptidoglycan synthesis</keyword>
<comment type="subcellular location">
    <subcellularLocation>
        <location evidence="12">Cell membrane</location>
        <topology evidence="12">Multi-pass membrane protein</topology>
    </subcellularLocation>
    <subcellularLocation>
        <location evidence="1">Membrane</location>
        <topology evidence="1">Multi-pass membrane protein</topology>
    </subcellularLocation>
</comment>
<feature type="binding site" evidence="14">
    <location>
        <position position="274"/>
    </location>
    <ligand>
        <name>Mg(2+)</name>
        <dbReference type="ChEBI" id="CHEBI:18420"/>
    </ligand>
</feature>
<keyword evidence="12" id="KW-1003">Cell membrane</keyword>
<comment type="similarity">
    <text evidence="2 12">Belongs to the glycosyltransferase 4 family. MraY subfamily.</text>
</comment>
<dbReference type="GO" id="GO:0046872">
    <property type="term" value="F:metal ion binding"/>
    <property type="evidence" value="ECO:0007669"/>
    <property type="project" value="UniProtKB-KW"/>
</dbReference>
<evidence type="ECO:0000313" key="16">
    <source>
        <dbReference type="Proteomes" id="UP000316095"/>
    </source>
</evidence>
<feature type="transmembrane region" description="Helical" evidence="12">
    <location>
        <begin position="204"/>
        <end position="227"/>
    </location>
</feature>
<keyword evidence="12 14" id="KW-0460">Magnesium</keyword>
<feature type="transmembrane region" description="Helical" evidence="12">
    <location>
        <begin position="295"/>
        <end position="317"/>
    </location>
</feature>
<feature type="binding site" evidence="14">
    <location>
        <position position="199"/>
    </location>
    <ligand>
        <name>Mg(2+)</name>
        <dbReference type="ChEBI" id="CHEBI:18420"/>
    </ligand>
</feature>
<comment type="catalytic activity">
    <reaction evidence="12">
        <text>UDP-N-acetyl-alpha-D-muramoyl-L-alanyl-gamma-D-glutamyl-meso-2,6-diaminopimeloyl-D-alanyl-D-alanine + di-trans,octa-cis-undecaprenyl phosphate = di-trans,octa-cis-undecaprenyl diphospho-N-acetyl-alpha-D-muramoyl-L-alanyl-D-glutamyl-meso-2,6-diaminopimeloyl-D-alanyl-D-alanine + UMP</text>
        <dbReference type="Rhea" id="RHEA:28386"/>
        <dbReference type="ChEBI" id="CHEBI:57865"/>
        <dbReference type="ChEBI" id="CHEBI:60392"/>
        <dbReference type="ChEBI" id="CHEBI:61386"/>
        <dbReference type="ChEBI" id="CHEBI:61387"/>
        <dbReference type="EC" id="2.7.8.13"/>
    </reaction>
</comment>
<dbReference type="InterPro" id="IPR000715">
    <property type="entry name" value="Glycosyl_transferase_4"/>
</dbReference>
<evidence type="ECO:0000256" key="3">
    <source>
        <dbReference type="ARBA" id="ARBA00022618"/>
    </source>
</evidence>
<dbReference type="InterPro" id="IPR018480">
    <property type="entry name" value="PNAcMuramoyl-5peptid_Trfase_CS"/>
</dbReference>
<feature type="transmembrane region" description="Helical" evidence="12">
    <location>
        <begin position="28"/>
        <end position="51"/>
    </location>
</feature>
<dbReference type="EC" id="2.7.8.13" evidence="12 13"/>
<evidence type="ECO:0000256" key="6">
    <source>
        <dbReference type="ARBA" id="ARBA00022960"/>
    </source>
</evidence>
<sequence>MVYWLLIHVLPFFQQVESHTTGSSRVYITFRIALASLTSFLLAVCLGPMAIRWLKTRFRERVSSASTELDRLHEGKNNTPTMGGLFLVMATLFSVMIWGNLENHYVQLSIFVIISFAMLGACDDWTKLSTSTHGLSARTKFLLQWILSMMAGASLYQHQFQIPLGTELVSPVGQFAIPMGYGFIVWTGLVLVSTSNGVNLTDGLDGLAGGCTIFAGGAMIAFCYLAGHKTFAQYFVIPYIPQAGEVSVVVGAMVGAMLGFLWYNCHPAEVFMGDTGSLPTGAMLGLSAVIARQEFLFLLVGGIFVIEVLSVIIQISIYRTWGWRPLRCSPLHNHFVLNGQSEVKVVTRFWICGALLAIAALAGLKIL</sequence>
<evidence type="ECO:0000256" key="4">
    <source>
        <dbReference type="ARBA" id="ARBA00022679"/>
    </source>
</evidence>
<dbReference type="PROSITE" id="PS01347">
    <property type="entry name" value="MRAY_1"/>
    <property type="match status" value="1"/>
</dbReference>
<dbReference type="GO" id="GO:0051992">
    <property type="term" value="F:UDP-N-acetylmuramoyl-L-alanyl-D-glutamyl-meso-2,6-diaminopimelyl-D-alanyl-D-alanine:undecaprenyl-phosphate transferase activity"/>
    <property type="evidence" value="ECO:0007669"/>
    <property type="project" value="RHEA"/>
</dbReference>
<dbReference type="GO" id="GO:0008360">
    <property type="term" value="P:regulation of cell shape"/>
    <property type="evidence" value="ECO:0007669"/>
    <property type="project" value="UniProtKB-KW"/>
</dbReference>
<keyword evidence="9 12" id="KW-0472">Membrane</keyword>
<evidence type="ECO:0000256" key="7">
    <source>
        <dbReference type="ARBA" id="ARBA00022984"/>
    </source>
</evidence>
<evidence type="ECO:0000256" key="12">
    <source>
        <dbReference type="HAMAP-Rule" id="MF_00038"/>
    </source>
</evidence>
<gene>
    <name evidence="12 15" type="primary">mraY</name>
    <name evidence="15" type="ORF">Pan54_23350</name>
</gene>
<dbReference type="GO" id="GO:0051301">
    <property type="term" value="P:cell division"/>
    <property type="evidence" value="ECO:0007669"/>
    <property type="project" value="UniProtKB-KW"/>
</dbReference>
<evidence type="ECO:0000256" key="14">
    <source>
        <dbReference type="PIRSR" id="PIRSR600715-1"/>
    </source>
</evidence>
<comment type="function">
    <text evidence="12">Catalyzes the initial step of the lipid cycle reactions in the biosynthesis of the cell wall peptidoglycan: transfers peptidoglycan precursor phospho-MurNAc-pentapeptide from UDP-MurNAc-pentapeptide onto the lipid carrier undecaprenyl phosphate, yielding undecaprenyl-pyrophosphoryl-MurNAc-pentapeptide, known as lipid I.</text>
</comment>
<evidence type="ECO:0000313" key="15">
    <source>
        <dbReference type="EMBL" id="TWT61599.1"/>
    </source>
</evidence>
<feature type="transmembrane region" description="Helical" evidence="12">
    <location>
        <begin position="142"/>
        <end position="160"/>
    </location>
</feature>
<dbReference type="Proteomes" id="UP000316095">
    <property type="component" value="Unassembled WGS sequence"/>
</dbReference>
<keyword evidence="16" id="KW-1185">Reference proteome</keyword>
<dbReference type="PROSITE" id="PS01348">
    <property type="entry name" value="MRAY_2"/>
    <property type="match status" value="1"/>
</dbReference>
<comment type="pathway">
    <text evidence="12">Cell wall biogenesis; peptidoglycan biosynthesis.</text>
</comment>
<dbReference type="NCBIfam" id="TIGR00445">
    <property type="entry name" value="mraY"/>
    <property type="match status" value="1"/>
</dbReference>
<feature type="transmembrane region" description="Helical" evidence="12">
    <location>
        <begin position="345"/>
        <end position="364"/>
    </location>
</feature>
<feature type="transmembrane region" description="Helical" evidence="12">
    <location>
        <begin position="105"/>
        <end position="122"/>
    </location>
</feature>
<proteinExistence type="inferred from homology"/>
<keyword evidence="6 12" id="KW-0133">Cell shape</keyword>
<dbReference type="Pfam" id="PF10555">
    <property type="entry name" value="MraY_sig1"/>
    <property type="match status" value="1"/>
</dbReference>
<dbReference type="InterPro" id="IPR003524">
    <property type="entry name" value="PNAcMuramoyl-5peptid_Trfase"/>
</dbReference>
<dbReference type="PANTHER" id="PTHR22926:SF5">
    <property type="entry name" value="PHOSPHO-N-ACETYLMURAMOYL-PENTAPEPTIDE-TRANSFERASE HOMOLOG"/>
    <property type="match status" value="1"/>
</dbReference>
<feature type="transmembrane region" description="Helical" evidence="12">
    <location>
        <begin position="81"/>
        <end position="99"/>
    </location>
</feature>
<dbReference type="OrthoDB" id="9805475at2"/>
<evidence type="ECO:0000256" key="11">
    <source>
        <dbReference type="ARBA" id="ARBA00023316"/>
    </source>
</evidence>
<evidence type="ECO:0000256" key="13">
    <source>
        <dbReference type="NCBIfam" id="TIGR00445"/>
    </source>
</evidence>
<name>A0A5C5XG19_9PLAN</name>
<keyword evidence="3 12" id="KW-0132">Cell division</keyword>
<dbReference type="GO" id="GO:0009252">
    <property type="term" value="P:peptidoglycan biosynthetic process"/>
    <property type="evidence" value="ECO:0007669"/>
    <property type="project" value="UniProtKB-UniRule"/>
</dbReference>
<dbReference type="RefSeq" id="WP_146503563.1">
    <property type="nucleotide sequence ID" value="NZ_SJPG01000001.1"/>
</dbReference>
<evidence type="ECO:0000256" key="8">
    <source>
        <dbReference type="ARBA" id="ARBA00022989"/>
    </source>
</evidence>
<dbReference type="EMBL" id="SJPG01000001">
    <property type="protein sequence ID" value="TWT61599.1"/>
    <property type="molecule type" value="Genomic_DNA"/>
</dbReference>
<evidence type="ECO:0000256" key="10">
    <source>
        <dbReference type="ARBA" id="ARBA00023306"/>
    </source>
</evidence>
<dbReference type="Pfam" id="PF00953">
    <property type="entry name" value="Glycos_transf_4"/>
    <property type="match status" value="1"/>
</dbReference>
<evidence type="ECO:0000256" key="2">
    <source>
        <dbReference type="ARBA" id="ARBA00005583"/>
    </source>
</evidence>
<comment type="caution">
    <text evidence="15">The sequence shown here is derived from an EMBL/GenBank/DDBJ whole genome shotgun (WGS) entry which is preliminary data.</text>
</comment>
<reference evidence="15 16" key="1">
    <citation type="submission" date="2019-02" db="EMBL/GenBank/DDBJ databases">
        <title>Deep-cultivation of Planctomycetes and their phenomic and genomic characterization uncovers novel biology.</title>
        <authorList>
            <person name="Wiegand S."/>
            <person name="Jogler M."/>
            <person name="Boedeker C."/>
            <person name="Pinto D."/>
            <person name="Vollmers J."/>
            <person name="Rivas-Marin E."/>
            <person name="Kohn T."/>
            <person name="Peeters S.H."/>
            <person name="Heuer A."/>
            <person name="Rast P."/>
            <person name="Oberbeckmann S."/>
            <person name="Bunk B."/>
            <person name="Jeske O."/>
            <person name="Meyerdierks A."/>
            <person name="Storesund J.E."/>
            <person name="Kallscheuer N."/>
            <person name="Luecker S."/>
            <person name="Lage O.M."/>
            <person name="Pohl T."/>
            <person name="Merkel B.J."/>
            <person name="Hornburger P."/>
            <person name="Mueller R.-W."/>
            <person name="Bruemmer F."/>
            <person name="Labrenz M."/>
            <person name="Spormann A.M."/>
            <person name="Op Den Camp H."/>
            <person name="Overmann J."/>
            <person name="Amann R."/>
            <person name="Jetten M.S.M."/>
            <person name="Mascher T."/>
            <person name="Medema M.H."/>
            <person name="Devos D.P."/>
            <person name="Kaster A.-K."/>
            <person name="Ovreas L."/>
            <person name="Rohde M."/>
            <person name="Galperin M.Y."/>
            <person name="Jogler C."/>
        </authorList>
    </citation>
    <scope>NUCLEOTIDE SEQUENCE [LARGE SCALE GENOMIC DNA]</scope>
    <source>
        <strain evidence="15 16">Pan54</strain>
    </source>
</reference>
<keyword evidence="10 12" id="KW-0131">Cell cycle</keyword>
<comment type="cofactor">
    <cofactor evidence="12 14">
        <name>Mg(2+)</name>
        <dbReference type="ChEBI" id="CHEBI:18420"/>
    </cofactor>
</comment>
<dbReference type="CDD" id="cd06852">
    <property type="entry name" value="GT_MraY"/>
    <property type="match status" value="1"/>
</dbReference>
<protein>
    <recommendedName>
        <fullName evidence="12 13">Phospho-N-acetylmuramoyl-pentapeptide-transferase</fullName>
        <ecNumber evidence="12 13">2.7.8.13</ecNumber>
    </recommendedName>
    <alternativeName>
        <fullName evidence="12">UDP-MurNAc-pentapeptide phosphotransferase</fullName>
    </alternativeName>
</protein>
<evidence type="ECO:0000256" key="9">
    <source>
        <dbReference type="ARBA" id="ARBA00023136"/>
    </source>
</evidence>
<dbReference type="GO" id="GO:0008963">
    <property type="term" value="F:phospho-N-acetylmuramoyl-pentapeptide-transferase activity"/>
    <property type="evidence" value="ECO:0007669"/>
    <property type="project" value="UniProtKB-UniRule"/>
</dbReference>
<keyword evidence="12 14" id="KW-0479">Metal-binding</keyword>
<accession>A0A5C5XG19</accession>
<feature type="transmembrane region" description="Helical" evidence="12">
    <location>
        <begin position="239"/>
        <end position="263"/>
    </location>
</feature>
<evidence type="ECO:0000256" key="5">
    <source>
        <dbReference type="ARBA" id="ARBA00022692"/>
    </source>
</evidence>
<evidence type="ECO:0000256" key="1">
    <source>
        <dbReference type="ARBA" id="ARBA00004141"/>
    </source>
</evidence>
<dbReference type="GO" id="GO:0071555">
    <property type="term" value="P:cell wall organization"/>
    <property type="evidence" value="ECO:0007669"/>
    <property type="project" value="UniProtKB-KW"/>
</dbReference>
<keyword evidence="5 12" id="KW-0812">Transmembrane</keyword>
<dbReference type="HAMAP" id="MF_00038">
    <property type="entry name" value="MraY"/>
    <property type="match status" value="1"/>
</dbReference>
<dbReference type="PANTHER" id="PTHR22926">
    <property type="entry name" value="PHOSPHO-N-ACETYLMURAMOYL-PENTAPEPTIDE-TRANSFERASE"/>
    <property type="match status" value="1"/>
</dbReference>